<gene>
    <name evidence="1" type="ORF">AAV94_00595</name>
</gene>
<dbReference type="SUPFAM" id="SSF48452">
    <property type="entry name" value="TPR-like"/>
    <property type="match status" value="1"/>
</dbReference>
<dbReference type="Proteomes" id="UP000050580">
    <property type="component" value="Unassembled WGS sequence"/>
</dbReference>
<accession>A0A0U1Q3Q2</accession>
<dbReference type="OrthoDB" id="1551390at2"/>
<dbReference type="Gene3D" id="1.25.40.10">
    <property type="entry name" value="Tetratricopeptide repeat domain"/>
    <property type="match status" value="1"/>
</dbReference>
<reference evidence="1 2" key="1">
    <citation type="submission" date="2015-05" db="EMBL/GenBank/DDBJ databases">
        <title>Draft genome sequence of Lampropedia sp. CT6, isolated from the microbial mat of a hot water spring, located at Manikaran, India.</title>
        <authorList>
            <person name="Tripathi C."/>
            <person name="Rani P."/>
            <person name="Mahato N.K."/>
            <person name="Lal R."/>
        </authorList>
    </citation>
    <scope>NUCLEOTIDE SEQUENCE [LARGE SCALE GENOMIC DNA]</scope>
    <source>
        <strain evidence="1 2">CT6</strain>
    </source>
</reference>
<name>A0A0U1Q3Q2_9BURK</name>
<dbReference type="EMBL" id="LBNQ01000008">
    <property type="protein sequence ID" value="KKW69265.1"/>
    <property type="molecule type" value="Genomic_DNA"/>
</dbReference>
<keyword evidence="2" id="KW-1185">Reference proteome</keyword>
<organism evidence="1 2">
    <name type="scientific">Lampropedia cohaerens</name>
    <dbReference type="NCBI Taxonomy" id="1610491"/>
    <lineage>
        <taxon>Bacteria</taxon>
        <taxon>Pseudomonadati</taxon>
        <taxon>Pseudomonadota</taxon>
        <taxon>Betaproteobacteria</taxon>
        <taxon>Burkholderiales</taxon>
        <taxon>Comamonadaceae</taxon>
        <taxon>Lampropedia</taxon>
    </lineage>
</organism>
<protein>
    <submittedName>
        <fullName evidence="1">Tetratricopeptide repeat family protein</fullName>
    </submittedName>
</protein>
<evidence type="ECO:0000313" key="1">
    <source>
        <dbReference type="EMBL" id="KKW69265.1"/>
    </source>
</evidence>
<dbReference type="RefSeq" id="WP_046740423.1">
    <property type="nucleotide sequence ID" value="NZ_LBNQ01000008.1"/>
</dbReference>
<dbReference type="InterPro" id="IPR011990">
    <property type="entry name" value="TPR-like_helical_dom_sf"/>
</dbReference>
<proteinExistence type="predicted"/>
<dbReference type="AlphaFoldDB" id="A0A0U1Q3Q2"/>
<comment type="caution">
    <text evidence="1">The sequence shown here is derived from an EMBL/GenBank/DDBJ whole genome shotgun (WGS) entry which is preliminary data.</text>
</comment>
<sequence>MQDLDVETRDRIDAMFFEARALLDHGEKSQALLLAAQAWDSLLEPRFDWDVSQSYVHMLAKLRRDAGDFEGALEIMRALFESGTVEPYQDRPHFVLDTVYYEMGDLDQARLHFVEANRISRGRCFQGEPAKHKQLIQ</sequence>
<evidence type="ECO:0000313" key="2">
    <source>
        <dbReference type="Proteomes" id="UP000050580"/>
    </source>
</evidence>